<keyword evidence="4" id="KW-0274">FAD</keyword>
<keyword evidence="5" id="KW-0560">Oxidoreductase</keyword>
<dbReference type="Pfam" id="PF07992">
    <property type="entry name" value="Pyr_redox_2"/>
    <property type="match status" value="1"/>
</dbReference>
<comment type="similarity">
    <text evidence="2">Belongs to the NADH dehydrogenase family.</text>
</comment>
<accession>A0A9X3NIV3</accession>
<name>A0A9X3NIV3_9ACTN</name>
<dbReference type="GO" id="GO:0003955">
    <property type="term" value="F:NAD(P)H dehydrogenase (quinone) activity"/>
    <property type="evidence" value="ECO:0007669"/>
    <property type="project" value="TreeGrafter"/>
</dbReference>
<organism evidence="7 8">
    <name type="scientific">Streptomonospora mangrovi</name>
    <dbReference type="NCBI Taxonomy" id="2883123"/>
    <lineage>
        <taxon>Bacteria</taxon>
        <taxon>Bacillati</taxon>
        <taxon>Actinomycetota</taxon>
        <taxon>Actinomycetes</taxon>
        <taxon>Streptosporangiales</taxon>
        <taxon>Nocardiopsidaceae</taxon>
        <taxon>Streptomonospora</taxon>
    </lineage>
</organism>
<dbReference type="PRINTS" id="PR00368">
    <property type="entry name" value="FADPNR"/>
</dbReference>
<dbReference type="Proteomes" id="UP001140076">
    <property type="component" value="Unassembled WGS sequence"/>
</dbReference>
<comment type="caution">
    <text evidence="7">The sequence shown here is derived from an EMBL/GenBank/DDBJ whole genome shotgun (WGS) entry which is preliminary data.</text>
</comment>
<dbReference type="InterPro" id="IPR036188">
    <property type="entry name" value="FAD/NAD-bd_sf"/>
</dbReference>
<dbReference type="Gene3D" id="3.50.50.100">
    <property type="match status" value="1"/>
</dbReference>
<comment type="cofactor">
    <cofactor evidence="1">
        <name>FAD</name>
        <dbReference type="ChEBI" id="CHEBI:57692"/>
    </cofactor>
</comment>
<proteinExistence type="inferred from homology"/>
<evidence type="ECO:0000313" key="8">
    <source>
        <dbReference type="Proteomes" id="UP001140076"/>
    </source>
</evidence>
<keyword evidence="3" id="KW-0285">Flavoprotein</keyword>
<evidence type="ECO:0000256" key="2">
    <source>
        <dbReference type="ARBA" id="ARBA00005272"/>
    </source>
</evidence>
<dbReference type="PRINTS" id="PR00469">
    <property type="entry name" value="PNDRDTASEII"/>
</dbReference>
<keyword evidence="8" id="KW-1185">Reference proteome</keyword>
<dbReference type="InterPro" id="IPR023753">
    <property type="entry name" value="FAD/NAD-binding_dom"/>
</dbReference>
<feature type="domain" description="FAD/NAD(P)-binding" evidence="6">
    <location>
        <begin position="6"/>
        <end position="277"/>
    </location>
</feature>
<protein>
    <submittedName>
        <fullName evidence="7">FAD-dependent oxidoreductase</fullName>
    </submittedName>
</protein>
<dbReference type="InterPro" id="IPR051169">
    <property type="entry name" value="NADH-Q_oxidoreductase"/>
</dbReference>
<sequence>MADSTEVVVIGGGYAGVLAANRLTRRGDVAVTLVNPRPVFVERIRLHQLAGGTHGAVADYRDVLAPRVRLVVDSAVRIGAGERTVALAGGGTLGYDHLVYAAGSGGGRADVPGATEFAHPVATLEDARRLKDALAAAPAAAEVTVVGAGPTGIETAAELAEQGRRVVLACGGVLGPYLHPKGRRSVARRLDRLGVRVLEGPGAAVAAVTADTVRLADGRELPSRVTVWTAGFGVPDLAARSGLRTDTLGRLLTDETLTSVDDPRIVAAGDAAAPSDLPFRMSCQSATRLGAHAADTVLRRIAGQPPEPVNLGFFGQCISLGRGAGIFQFADRDDTATGRYISGRLGARVKEVVCRSTLKHLAHEARKPGSLTWVADGSRRERLQARDRTAPAR</sequence>
<dbReference type="PANTHER" id="PTHR42913">
    <property type="entry name" value="APOPTOSIS-INDUCING FACTOR 1"/>
    <property type="match status" value="1"/>
</dbReference>
<gene>
    <name evidence="7" type="ORF">LG943_05975</name>
</gene>
<evidence type="ECO:0000256" key="1">
    <source>
        <dbReference type="ARBA" id="ARBA00001974"/>
    </source>
</evidence>
<dbReference type="AlphaFoldDB" id="A0A9X3NIV3"/>
<reference evidence="7" key="1">
    <citation type="submission" date="2021-10" db="EMBL/GenBank/DDBJ databases">
        <title>Streptomonospora sp. nov., isolated from mangrove soil.</title>
        <authorList>
            <person name="Chen X."/>
            <person name="Ge X."/>
            <person name="Liu W."/>
        </authorList>
    </citation>
    <scope>NUCLEOTIDE SEQUENCE</scope>
    <source>
        <strain evidence="7">S1-112</strain>
    </source>
</reference>
<evidence type="ECO:0000259" key="6">
    <source>
        <dbReference type="Pfam" id="PF07992"/>
    </source>
</evidence>
<dbReference type="SUPFAM" id="SSF51905">
    <property type="entry name" value="FAD/NAD(P)-binding domain"/>
    <property type="match status" value="1"/>
</dbReference>
<dbReference type="RefSeq" id="WP_270071161.1">
    <property type="nucleotide sequence ID" value="NZ_JAJAQC010000007.1"/>
</dbReference>
<evidence type="ECO:0000313" key="7">
    <source>
        <dbReference type="EMBL" id="MDA0563875.1"/>
    </source>
</evidence>
<dbReference type="PANTHER" id="PTHR42913:SF3">
    <property type="entry name" value="64 KDA MITOCHONDRIAL NADH DEHYDROGENASE (EUROFUNG)"/>
    <property type="match status" value="1"/>
</dbReference>
<dbReference type="EMBL" id="JAJAQC010000007">
    <property type="protein sequence ID" value="MDA0563875.1"/>
    <property type="molecule type" value="Genomic_DNA"/>
</dbReference>
<evidence type="ECO:0000256" key="4">
    <source>
        <dbReference type="ARBA" id="ARBA00022827"/>
    </source>
</evidence>
<evidence type="ECO:0000256" key="3">
    <source>
        <dbReference type="ARBA" id="ARBA00022630"/>
    </source>
</evidence>
<dbReference type="GO" id="GO:0019646">
    <property type="term" value="P:aerobic electron transport chain"/>
    <property type="evidence" value="ECO:0007669"/>
    <property type="project" value="TreeGrafter"/>
</dbReference>
<evidence type="ECO:0000256" key="5">
    <source>
        <dbReference type="ARBA" id="ARBA00023002"/>
    </source>
</evidence>